<organism evidence="2">
    <name type="scientific">Schistocephalus solidus</name>
    <name type="common">Tapeworm</name>
    <dbReference type="NCBI Taxonomy" id="70667"/>
    <lineage>
        <taxon>Eukaryota</taxon>
        <taxon>Metazoa</taxon>
        <taxon>Spiralia</taxon>
        <taxon>Lophotrochozoa</taxon>
        <taxon>Platyhelminthes</taxon>
        <taxon>Cestoda</taxon>
        <taxon>Eucestoda</taxon>
        <taxon>Diphyllobothriidea</taxon>
        <taxon>Diphyllobothriidae</taxon>
        <taxon>Schistocephalus</taxon>
    </lineage>
</organism>
<evidence type="ECO:0000256" key="1">
    <source>
        <dbReference type="SAM" id="MobiDB-lite"/>
    </source>
</evidence>
<evidence type="ECO:0000313" key="2">
    <source>
        <dbReference type="WBParaSite" id="SSLN_0000169701-mRNA-1"/>
    </source>
</evidence>
<proteinExistence type="predicted"/>
<feature type="region of interest" description="Disordered" evidence="1">
    <location>
        <begin position="185"/>
        <end position="205"/>
    </location>
</feature>
<accession>A0A183SBN6</accession>
<sequence>LREMQGAWMTRKAEEIQGFTDRNEWKNFFAATKAVYRPPIKGAAPLLSVNDRALLTEKTQIPKRSVEPFQSVLNQPSTISDVAIGRLPEVEINANLDLPPSLQETIRAVQKLSSGKAPGLDAIPAEIYKNGRPQMMNQLTTTPSAPCMCCVCRVADKWTGSKTAMAPPYLVSKCVMGPGRAVAREDGYADPSANAPTPATDRLGQ</sequence>
<dbReference type="AlphaFoldDB" id="A0A183SBN6"/>
<dbReference type="WBParaSite" id="SSLN_0000169701-mRNA-1">
    <property type="protein sequence ID" value="SSLN_0000169701-mRNA-1"/>
    <property type="gene ID" value="SSLN_0000169701"/>
</dbReference>
<name>A0A183SBN6_SCHSO</name>
<reference evidence="2" key="1">
    <citation type="submission" date="2016-06" db="UniProtKB">
        <authorList>
            <consortium name="WormBaseParasite"/>
        </authorList>
    </citation>
    <scope>IDENTIFICATION</scope>
</reference>
<protein>
    <submittedName>
        <fullName evidence="2">Conjugal transfer protein</fullName>
    </submittedName>
</protein>